<evidence type="ECO:0000256" key="1">
    <source>
        <dbReference type="SAM" id="MobiDB-lite"/>
    </source>
</evidence>
<evidence type="ECO:0008006" key="4">
    <source>
        <dbReference type="Google" id="ProtNLM"/>
    </source>
</evidence>
<dbReference type="Gene3D" id="4.10.60.10">
    <property type="entry name" value="Zinc finger, CCHC-type"/>
    <property type="match status" value="1"/>
</dbReference>
<keyword evidence="3" id="KW-1185">Reference proteome</keyword>
<dbReference type="Proteomes" id="UP001280121">
    <property type="component" value="Unassembled WGS sequence"/>
</dbReference>
<sequence length="105" mass="12055">MPIEHPFTWVVPFDIAQRVILNPISKRQAGRSRAGRYVSSLERTTTQSCRRCGQPGYNSRRFSNPPLINEGPSRGVPDKYHRKCSICHSIGHKKQTYPNMDSNRE</sequence>
<evidence type="ECO:0000313" key="2">
    <source>
        <dbReference type="EMBL" id="KAK2662290.1"/>
    </source>
</evidence>
<feature type="region of interest" description="Disordered" evidence="1">
    <location>
        <begin position="48"/>
        <end position="77"/>
    </location>
</feature>
<gene>
    <name evidence="2" type="ORF">Ddye_000864</name>
</gene>
<dbReference type="EMBL" id="JANJYI010000001">
    <property type="protein sequence ID" value="KAK2662290.1"/>
    <property type="molecule type" value="Genomic_DNA"/>
</dbReference>
<evidence type="ECO:0000313" key="3">
    <source>
        <dbReference type="Proteomes" id="UP001280121"/>
    </source>
</evidence>
<comment type="caution">
    <text evidence="2">The sequence shown here is derived from an EMBL/GenBank/DDBJ whole genome shotgun (WGS) entry which is preliminary data.</text>
</comment>
<proteinExistence type="predicted"/>
<organism evidence="2 3">
    <name type="scientific">Dipteronia dyeriana</name>
    <dbReference type="NCBI Taxonomy" id="168575"/>
    <lineage>
        <taxon>Eukaryota</taxon>
        <taxon>Viridiplantae</taxon>
        <taxon>Streptophyta</taxon>
        <taxon>Embryophyta</taxon>
        <taxon>Tracheophyta</taxon>
        <taxon>Spermatophyta</taxon>
        <taxon>Magnoliopsida</taxon>
        <taxon>eudicotyledons</taxon>
        <taxon>Gunneridae</taxon>
        <taxon>Pentapetalae</taxon>
        <taxon>rosids</taxon>
        <taxon>malvids</taxon>
        <taxon>Sapindales</taxon>
        <taxon>Sapindaceae</taxon>
        <taxon>Hippocastanoideae</taxon>
        <taxon>Acereae</taxon>
        <taxon>Dipteronia</taxon>
    </lineage>
</organism>
<reference evidence="2" key="1">
    <citation type="journal article" date="2023" name="Plant J.">
        <title>Genome sequences and population genomics provide insights into the demographic history, inbreeding, and mutation load of two 'living fossil' tree species of Dipteronia.</title>
        <authorList>
            <person name="Feng Y."/>
            <person name="Comes H.P."/>
            <person name="Chen J."/>
            <person name="Zhu S."/>
            <person name="Lu R."/>
            <person name="Zhang X."/>
            <person name="Li P."/>
            <person name="Qiu J."/>
            <person name="Olsen K.M."/>
            <person name="Qiu Y."/>
        </authorList>
    </citation>
    <scope>NUCLEOTIDE SEQUENCE</scope>
    <source>
        <strain evidence="2">KIB01</strain>
    </source>
</reference>
<protein>
    <recommendedName>
        <fullName evidence="4">CCHC-type domain-containing protein</fullName>
    </recommendedName>
</protein>
<accession>A0AAE0CSS2</accession>
<dbReference type="AlphaFoldDB" id="A0AAE0CSS2"/>
<name>A0AAE0CSS2_9ROSI</name>